<organism evidence="2 3">
    <name type="scientific">Candidatus Beckwithbacteria bacterium CG2_30_44_31</name>
    <dbReference type="NCBI Taxonomy" id="1805035"/>
    <lineage>
        <taxon>Bacteria</taxon>
        <taxon>Candidatus Beckwithiibacteriota</taxon>
    </lineage>
</organism>
<reference evidence="2 3" key="1">
    <citation type="journal article" date="2016" name="Environ. Microbiol.">
        <title>Genomic resolution of a cold subsurface aquifer community provides metabolic insights for novel microbes adapted to high CO concentrations.</title>
        <authorList>
            <person name="Probst A.J."/>
            <person name="Castelle C.J."/>
            <person name="Singh A."/>
            <person name="Brown C.T."/>
            <person name="Anantharaman K."/>
            <person name="Sharon I."/>
            <person name="Hug L.A."/>
            <person name="Burstein D."/>
            <person name="Emerson J.B."/>
            <person name="Thomas B.C."/>
            <person name="Banfield J.F."/>
        </authorList>
    </citation>
    <scope>NUCLEOTIDE SEQUENCE [LARGE SCALE GENOMIC DNA]</scope>
    <source>
        <strain evidence="2">CG2_30_44_31</strain>
    </source>
</reference>
<keyword evidence="1" id="KW-1133">Transmembrane helix</keyword>
<name>A0A1J5B041_9BACT</name>
<dbReference type="AlphaFoldDB" id="A0A1J5B041"/>
<comment type="caution">
    <text evidence="2">The sequence shown here is derived from an EMBL/GenBank/DDBJ whole genome shotgun (WGS) entry which is preliminary data.</text>
</comment>
<feature type="transmembrane region" description="Helical" evidence="1">
    <location>
        <begin position="6"/>
        <end position="28"/>
    </location>
</feature>
<accession>A0A1J5B041</accession>
<evidence type="ECO:0000313" key="2">
    <source>
        <dbReference type="EMBL" id="OIP04467.1"/>
    </source>
</evidence>
<evidence type="ECO:0000256" key="1">
    <source>
        <dbReference type="SAM" id="Phobius"/>
    </source>
</evidence>
<keyword evidence="1" id="KW-0472">Membrane</keyword>
<gene>
    <name evidence="2" type="ORF">AUK18_00015</name>
</gene>
<evidence type="ECO:0008006" key="4">
    <source>
        <dbReference type="Google" id="ProtNLM"/>
    </source>
</evidence>
<sequence>MLTLSQVILVIVVTILSILLIIFSIYIFRILEELKKTLQKTNSIMDDMKRITKSVADPIEHASEFISGLKKGAKLVELAGELVSKKQEHDRRRKE</sequence>
<proteinExistence type="predicted"/>
<protein>
    <recommendedName>
        <fullName evidence="4">DUF948 domain-containing protein</fullName>
    </recommendedName>
</protein>
<keyword evidence="1" id="KW-0812">Transmembrane</keyword>
<evidence type="ECO:0000313" key="3">
    <source>
        <dbReference type="Proteomes" id="UP000183605"/>
    </source>
</evidence>
<dbReference type="Proteomes" id="UP000183605">
    <property type="component" value="Unassembled WGS sequence"/>
</dbReference>
<dbReference type="EMBL" id="MNXQ01000001">
    <property type="protein sequence ID" value="OIP04467.1"/>
    <property type="molecule type" value="Genomic_DNA"/>
</dbReference>